<keyword evidence="3" id="KW-1185">Reference proteome</keyword>
<accession>A0AAV7QFQ5</accession>
<evidence type="ECO:0000256" key="1">
    <source>
        <dbReference type="SAM" id="MobiDB-lite"/>
    </source>
</evidence>
<protein>
    <submittedName>
        <fullName evidence="2">Uncharacterized protein</fullName>
    </submittedName>
</protein>
<dbReference type="Proteomes" id="UP001066276">
    <property type="component" value="Chromosome 6"/>
</dbReference>
<reference evidence="2" key="1">
    <citation type="journal article" date="2022" name="bioRxiv">
        <title>Sequencing and chromosome-scale assembly of the giantPleurodeles waltlgenome.</title>
        <authorList>
            <person name="Brown T."/>
            <person name="Elewa A."/>
            <person name="Iarovenko S."/>
            <person name="Subramanian E."/>
            <person name="Araus A.J."/>
            <person name="Petzold A."/>
            <person name="Susuki M."/>
            <person name="Suzuki K.-i.T."/>
            <person name="Hayashi T."/>
            <person name="Toyoda A."/>
            <person name="Oliveira C."/>
            <person name="Osipova E."/>
            <person name="Leigh N.D."/>
            <person name="Simon A."/>
            <person name="Yun M.H."/>
        </authorList>
    </citation>
    <scope>NUCLEOTIDE SEQUENCE</scope>
    <source>
        <strain evidence="2">20211129_DDA</strain>
        <tissue evidence="2">Liver</tissue>
    </source>
</reference>
<comment type="caution">
    <text evidence="2">The sequence shown here is derived from an EMBL/GenBank/DDBJ whole genome shotgun (WGS) entry which is preliminary data.</text>
</comment>
<evidence type="ECO:0000313" key="3">
    <source>
        <dbReference type="Proteomes" id="UP001066276"/>
    </source>
</evidence>
<feature type="compositionally biased region" description="Basic and acidic residues" evidence="1">
    <location>
        <begin position="51"/>
        <end position="61"/>
    </location>
</feature>
<organism evidence="2 3">
    <name type="scientific">Pleurodeles waltl</name>
    <name type="common">Iberian ribbed newt</name>
    <dbReference type="NCBI Taxonomy" id="8319"/>
    <lineage>
        <taxon>Eukaryota</taxon>
        <taxon>Metazoa</taxon>
        <taxon>Chordata</taxon>
        <taxon>Craniata</taxon>
        <taxon>Vertebrata</taxon>
        <taxon>Euteleostomi</taxon>
        <taxon>Amphibia</taxon>
        <taxon>Batrachia</taxon>
        <taxon>Caudata</taxon>
        <taxon>Salamandroidea</taxon>
        <taxon>Salamandridae</taxon>
        <taxon>Pleurodelinae</taxon>
        <taxon>Pleurodeles</taxon>
    </lineage>
</organism>
<proteinExistence type="predicted"/>
<sequence>MFIGTGAGSAPHYRFPSWRAGLASPFCGTGRRGLLNRRPAESGESGTSGPHRAETELEKVGFHKANI</sequence>
<gene>
    <name evidence="2" type="ORF">NDU88_005789</name>
</gene>
<dbReference type="EMBL" id="JANPWB010000010">
    <property type="protein sequence ID" value="KAJ1139416.1"/>
    <property type="molecule type" value="Genomic_DNA"/>
</dbReference>
<dbReference type="AlphaFoldDB" id="A0AAV7QFQ5"/>
<name>A0AAV7QFQ5_PLEWA</name>
<evidence type="ECO:0000313" key="2">
    <source>
        <dbReference type="EMBL" id="KAJ1139416.1"/>
    </source>
</evidence>
<feature type="region of interest" description="Disordered" evidence="1">
    <location>
        <begin position="33"/>
        <end position="67"/>
    </location>
</feature>